<keyword evidence="4" id="KW-0479">Metal-binding</keyword>
<feature type="compositionally biased region" description="Basic and acidic residues" evidence="11">
    <location>
        <begin position="17"/>
        <end position="31"/>
    </location>
</feature>
<evidence type="ECO:0000256" key="8">
    <source>
        <dbReference type="ARBA" id="ARBA00023125"/>
    </source>
</evidence>
<evidence type="ECO:0000313" key="14">
    <source>
        <dbReference type="Proteomes" id="UP000240944"/>
    </source>
</evidence>
<comment type="similarity">
    <text evidence="2">Belongs to the WhiB family.</text>
</comment>
<sequence>MSTHMHIDYMPSRSPRPNRDRTATTIDDKKQALGSADAIPGTNLLNRNRNVSDILASISTRPRWHVDAPCSQADPEAFFPEKGESTANAKRICGRCDVREQCLEWALDNRERFGVFGGLSERERRPLLQERDAAHARQSTAGRRDISDDFQEFEYILNSGSSVEDACLRIGKTPTTLIRRYYRAGRPAPLPLTTLVSMQRRERRAAS</sequence>
<keyword evidence="3" id="KW-0004">4Fe-4S</keyword>
<proteinExistence type="inferred from homology"/>
<evidence type="ECO:0000256" key="9">
    <source>
        <dbReference type="ARBA" id="ARBA00023157"/>
    </source>
</evidence>
<feature type="domain" description="4Fe-4S Wbl-type" evidence="12">
    <location>
        <begin position="69"/>
        <end position="126"/>
    </location>
</feature>
<evidence type="ECO:0000256" key="3">
    <source>
        <dbReference type="ARBA" id="ARBA00022485"/>
    </source>
</evidence>
<keyword evidence="10" id="KW-0804">Transcription</keyword>
<evidence type="ECO:0000259" key="12">
    <source>
        <dbReference type="PROSITE" id="PS51674"/>
    </source>
</evidence>
<dbReference type="HAMAP" id="MF_01479">
    <property type="entry name" value="WhiB"/>
    <property type="match status" value="1"/>
</dbReference>
<evidence type="ECO:0000256" key="6">
    <source>
        <dbReference type="ARBA" id="ARBA00023014"/>
    </source>
</evidence>
<dbReference type="EMBL" id="MG099939">
    <property type="protein sequence ID" value="ATW60840.1"/>
    <property type="molecule type" value="Genomic_DNA"/>
</dbReference>
<evidence type="ECO:0000256" key="4">
    <source>
        <dbReference type="ARBA" id="ARBA00022723"/>
    </source>
</evidence>
<keyword evidence="14" id="KW-1185">Reference proteome</keyword>
<keyword evidence="6" id="KW-0411">Iron-sulfur</keyword>
<dbReference type="Proteomes" id="UP000240944">
    <property type="component" value="Segment"/>
</dbReference>
<dbReference type="GO" id="GO:0047134">
    <property type="term" value="F:protein-disulfide reductase [NAD(P)H] activity"/>
    <property type="evidence" value="ECO:0007669"/>
    <property type="project" value="TreeGrafter"/>
</dbReference>
<accession>A0A2H4PF94</accession>
<keyword evidence="9" id="KW-1015">Disulfide bond</keyword>
<keyword evidence="8" id="KW-0238">DNA-binding</keyword>
<organism evidence="13 14">
    <name type="scientific">Gordonia phage BENtherdunthat</name>
    <dbReference type="NCBI Taxonomy" id="2047830"/>
    <lineage>
        <taxon>Viruses</taxon>
        <taxon>Duplodnaviria</taxon>
        <taxon>Heunggongvirae</taxon>
        <taxon>Uroviricota</taxon>
        <taxon>Caudoviricetes</taxon>
        <taxon>Langleyhallvirinae</taxon>
        <taxon>Getalongvirus</taxon>
        <taxon>Getalongvirus bentherdunthat</taxon>
    </lineage>
</organism>
<gene>
    <name evidence="13" type="ORF">SEA_BENTHERDUNTHAT_70</name>
</gene>
<comment type="cofactor">
    <cofactor evidence="1">
        <name>[4Fe-4S] cluster</name>
        <dbReference type="ChEBI" id="CHEBI:49883"/>
    </cofactor>
</comment>
<keyword evidence="5" id="KW-0408">Iron</keyword>
<dbReference type="GO" id="GO:0046872">
    <property type="term" value="F:metal ion binding"/>
    <property type="evidence" value="ECO:0007669"/>
    <property type="project" value="UniProtKB-KW"/>
</dbReference>
<evidence type="ECO:0000256" key="11">
    <source>
        <dbReference type="SAM" id="MobiDB-lite"/>
    </source>
</evidence>
<evidence type="ECO:0000256" key="5">
    <source>
        <dbReference type="ARBA" id="ARBA00023004"/>
    </source>
</evidence>
<dbReference type="Pfam" id="PF02467">
    <property type="entry name" value="Whib"/>
    <property type="match status" value="1"/>
</dbReference>
<dbReference type="GO" id="GO:0003677">
    <property type="term" value="F:DNA binding"/>
    <property type="evidence" value="ECO:0007669"/>
    <property type="project" value="UniProtKB-KW"/>
</dbReference>
<dbReference type="InterPro" id="IPR034768">
    <property type="entry name" value="4FE4S_WBL"/>
</dbReference>
<evidence type="ECO:0000256" key="2">
    <source>
        <dbReference type="ARBA" id="ARBA00006597"/>
    </source>
</evidence>
<reference evidence="14" key="1">
    <citation type="submission" date="2017-10" db="EMBL/GenBank/DDBJ databases">
        <authorList>
            <person name="Banno H."/>
            <person name="Chua N.-H."/>
        </authorList>
    </citation>
    <scope>NUCLEOTIDE SEQUENCE [LARGE SCALE GENOMIC DNA]</scope>
</reference>
<name>A0A2H4PF94_9CAUD</name>
<evidence type="ECO:0000256" key="1">
    <source>
        <dbReference type="ARBA" id="ARBA00001966"/>
    </source>
</evidence>
<dbReference type="GO" id="GO:0045892">
    <property type="term" value="P:negative regulation of DNA-templated transcription"/>
    <property type="evidence" value="ECO:0007669"/>
    <property type="project" value="TreeGrafter"/>
</dbReference>
<dbReference type="InterPro" id="IPR003482">
    <property type="entry name" value="Whib"/>
</dbReference>
<evidence type="ECO:0000256" key="10">
    <source>
        <dbReference type="ARBA" id="ARBA00023163"/>
    </source>
</evidence>
<dbReference type="GO" id="GO:0051539">
    <property type="term" value="F:4 iron, 4 sulfur cluster binding"/>
    <property type="evidence" value="ECO:0007669"/>
    <property type="project" value="UniProtKB-KW"/>
</dbReference>
<feature type="region of interest" description="Disordered" evidence="11">
    <location>
        <begin position="1"/>
        <end position="42"/>
    </location>
</feature>
<keyword evidence="7" id="KW-0805">Transcription regulation</keyword>
<evidence type="ECO:0000256" key="7">
    <source>
        <dbReference type="ARBA" id="ARBA00023015"/>
    </source>
</evidence>
<protein>
    <submittedName>
        <fullName evidence="13">WhiB family transcription factor</fullName>
    </submittedName>
</protein>
<dbReference type="PANTHER" id="PTHR38839:SF4">
    <property type="entry name" value="TRANSCRIPTIONAL REGULATOR WHIB"/>
    <property type="match status" value="1"/>
</dbReference>
<evidence type="ECO:0000313" key="13">
    <source>
        <dbReference type="EMBL" id="ATW60840.1"/>
    </source>
</evidence>
<dbReference type="PANTHER" id="PTHR38839">
    <property type="entry name" value="TRANSCRIPTIONAL REGULATOR WHID-RELATED"/>
    <property type="match status" value="1"/>
</dbReference>
<dbReference type="PROSITE" id="PS51674">
    <property type="entry name" value="4FE4S_WBL"/>
    <property type="match status" value="1"/>
</dbReference>